<keyword evidence="5" id="KW-1185">Reference proteome</keyword>
<feature type="signal peptide" evidence="1">
    <location>
        <begin position="1"/>
        <end position="18"/>
    </location>
</feature>
<dbReference type="InterPro" id="IPR056402">
    <property type="entry name" value="DA_N"/>
</dbReference>
<keyword evidence="1" id="KW-0732">Signal</keyword>
<dbReference type="Proteomes" id="UP000008370">
    <property type="component" value="Unassembled WGS sequence"/>
</dbReference>
<dbReference type="RefSeq" id="XP_007399867.1">
    <property type="nucleotide sequence ID" value="XM_007399805.1"/>
</dbReference>
<evidence type="ECO:0000256" key="1">
    <source>
        <dbReference type="SAM" id="SignalP"/>
    </source>
</evidence>
<dbReference type="EMBL" id="JH930476">
    <property type="protein sequence ID" value="EKM52086.1"/>
    <property type="molecule type" value="Genomic_DNA"/>
</dbReference>
<protein>
    <recommendedName>
        <fullName evidence="6">AttH domain-containing protein</fullName>
    </recommendedName>
</protein>
<feature type="chain" id="PRO_5003884118" description="AttH domain-containing protein" evidence="1">
    <location>
        <begin position="19"/>
        <end position="368"/>
    </location>
</feature>
<evidence type="ECO:0000313" key="4">
    <source>
        <dbReference type="EMBL" id="EKM52086.1"/>
    </source>
</evidence>
<reference evidence="4 5" key="1">
    <citation type="journal article" date="2012" name="BMC Genomics">
        <title>Comparative genomics of the white-rot fungi, Phanerochaete carnosa and P. chrysosporium, to elucidate the genetic basis of the distinct wood types they colonize.</title>
        <authorList>
            <person name="Suzuki H."/>
            <person name="MacDonald J."/>
            <person name="Syed K."/>
            <person name="Salamov A."/>
            <person name="Hori C."/>
            <person name="Aerts A."/>
            <person name="Henrissat B."/>
            <person name="Wiebenga A."/>
            <person name="vanKuyk P.A."/>
            <person name="Barry K."/>
            <person name="Lindquist E."/>
            <person name="LaButti K."/>
            <person name="Lapidus A."/>
            <person name="Lucas S."/>
            <person name="Coutinho P."/>
            <person name="Gong Y."/>
            <person name="Samejima M."/>
            <person name="Mahadevan R."/>
            <person name="Abou-Zaid M."/>
            <person name="de Vries R.P."/>
            <person name="Igarashi K."/>
            <person name="Yadav J.S."/>
            <person name="Grigoriev I.V."/>
            <person name="Master E.R."/>
        </authorList>
    </citation>
    <scope>NUCLEOTIDE SEQUENCE [LARGE SCALE GENOMIC DNA]</scope>
    <source>
        <strain evidence="4 5">HHB-10118-sp</strain>
    </source>
</reference>
<dbReference type="SUPFAM" id="SSF159245">
    <property type="entry name" value="AttH-like"/>
    <property type="match status" value="1"/>
</dbReference>
<name>K5UQH9_PHACS</name>
<evidence type="ECO:0000259" key="3">
    <source>
        <dbReference type="Pfam" id="PF25581"/>
    </source>
</evidence>
<dbReference type="InParanoid" id="K5UQH9"/>
<dbReference type="KEGG" id="pco:PHACADRAFT_128256"/>
<gene>
    <name evidence="4" type="ORF">PHACADRAFT_128256</name>
</gene>
<sequence length="368" mass="39070">MRLLWSVLFSQILAVVTAQRSPISLDIISGAPSQGQSNVQLTSSTLGFDAPKTLPINGSSFDWWYFDVVSEDLDYSLVLVFFAATANGLWKGLPELPASVWVDGQISAPDGPAHNFIADSNDLIVMTMANGSSGTLNGTGWGWAGLPDMSYYELIIDDPEAGVQGTVTFESTTPAQFPCASITAPGEQSFILGSAPFGWANALPDANANVDVVINGTRIKFSGAGYHDKNWGPSAVGTVVKSWYWGHARLGPLVVVWFDVISPDGSEHVSSYVSRNSEVLTASCSNMTVRATGANSTWPPVRGTGAPGGFHISASVEGEGQLEIDVKHKTLLTADPDVTIYRWTGSVSGGFGNGTTWTGPALYEMFAF</sequence>
<dbReference type="Pfam" id="PF25581">
    <property type="entry name" value="AsqO_C"/>
    <property type="match status" value="1"/>
</dbReference>
<evidence type="ECO:0008006" key="6">
    <source>
        <dbReference type="Google" id="ProtNLM"/>
    </source>
</evidence>
<dbReference type="AlphaFoldDB" id="K5UQH9"/>
<dbReference type="GeneID" id="18908103"/>
<evidence type="ECO:0000313" key="5">
    <source>
        <dbReference type="Proteomes" id="UP000008370"/>
    </source>
</evidence>
<evidence type="ECO:0000259" key="2">
    <source>
        <dbReference type="Pfam" id="PF24137"/>
    </source>
</evidence>
<accession>K5UQH9</accession>
<dbReference type="HOGENOM" id="CLU_051719_1_0_1"/>
<dbReference type="OrthoDB" id="5344254at2759"/>
<feature type="domain" description="AsqO/PenF-like C-terminal" evidence="3">
    <location>
        <begin position="239"/>
        <end position="366"/>
    </location>
</feature>
<proteinExistence type="predicted"/>
<dbReference type="Pfam" id="PF24137">
    <property type="entry name" value="DA_N"/>
    <property type="match status" value="1"/>
</dbReference>
<feature type="domain" description="Diels-Alderase N-terminal" evidence="2">
    <location>
        <begin position="51"/>
        <end position="231"/>
    </location>
</feature>
<organism evidence="4 5">
    <name type="scientific">Phanerochaete carnosa (strain HHB-10118-sp)</name>
    <name type="common">White-rot fungus</name>
    <name type="synonym">Peniophora carnosa</name>
    <dbReference type="NCBI Taxonomy" id="650164"/>
    <lineage>
        <taxon>Eukaryota</taxon>
        <taxon>Fungi</taxon>
        <taxon>Dikarya</taxon>
        <taxon>Basidiomycota</taxon>
        <taxon>Agaricomycotina</taxon>
        <taxon>Agaricomycetes</taxon>
        <taxon>Polyporales</taxon>
        <taxon>Phanerochaetaceae</taxon>
        <taxon>Phanerochaete</taxon>
    </lineage>
</organism>
<dbReference type="InterPro" id="IPR057722">
    <property type="entry name" value="AsqO/PenF-like_C"/>
</dbReference>